<accession>A0A1I7DZJ8</accession>
<organism evidence="2 3">
    <name type="scientific">Pseudovibrio denitrificans</name>
    <dbReference type="NCBI Taxonomy" id="258256"/>
    <lineage>
        <taxon>Bacteria</taxon>
        <taxon>Pseudomonadati</taxon>
        <taxon>Pseudomonadota</taxon>
        <taxon>Alphaproteobacteria</taxon>
        <taxon>Hyphomicrobiales</taxon>
        <taxon>Stappiaceae</taxon>
        <taxon>Pseudovibrio</taxon>
    </lineage>
</organism>
<protein>
    <submittedName>
        <fullName evidence="2">SagB-type dehydrogenase domain-containing protein</fullName>
    </submittedName>
</protein>
<dbReference type="NCBIfam" id="TIGR03605">
    <property type="entry name" value="antibiot_sagB"/>
    <property type="match status" value="1"/>
</dbReference>
<dbReference type="GO" id="GO:0016491">
    <property type="term" value="F:oxidoreductase activity"/>
    <property type="evidence" value="ECO:0007669"/>
    <property type="project" value="InterPro"/>
</dbReference>
<gene>
    <name evidence="2" type="ORF">SAMN05444141_11427</name>
</gene>
<dbReference type="PANTHER" id="PTHR43745:SF2">
    <property type="entry name" value="NITROREDUCTASE MJ1384-RELATED"/>
    <property type="match status" value="1"/>
</dbReference>
<dbReference type="CDD" id="cd02142">
    <property type="entry name" value="McbC_SagB-like_oxidoreductase"/>
    <property type="match status" value="1"/>
</dbReference>
<dbReference type="AlphaFoldDB" id="A0A1I7DZJ8"/>
<feature type="compositionally biased region" description="Polar residues" evidence="1">
    <location>
        <begin position="68"/>
        <end position="79"/>
    </location>
</feature>
<evidence type="ECO:0000313" key="3">
    <source>
        <dbReference type="Proteomes" id="UP000183371"/>
    </source>
</evidence>
<dbReference type="EMBL" id="FPBD01000014">
    <property type="protein sequence ID" value="SFU17084.1"/>
    <property type="molecule type" value="Genomic_DNA"/>
</dbReference>
<dbReference type="RefSeq" id="WP_054785731.1">
    <property type="nucleotide sequence ID" value="NZ_FPBD01000014.1"/>
</dbReference>
<feature type="region of interest" description="Disordered" evidence="1">
    <location>
        <begin position="65"/>
        <end position="84"/>
    </location>
</feature>
<dbReference type="InterPro" id="IPR020051">
    <property type="entry name" value="SagB-type_dehydrogenase"/>
</dbReference>
<dbReference type="InterPro" id="IPR000415">
    <property type="entry name" value="Nitroreductase-like"/>
</dbReference>
<sequence length="259" mass="28451">MHEIVQHIASDHIDRTLLKEAYIFHSSGYNRSAKDLAAVLPSQNTLTNEQVRMLQKTEHVFGGELLSPPQQGLASTNRLPSAPSFSDGPALPINDLLSALSSAFGESPAPPFTRPYPSGGAMYSGQVTVFAKQVSELAVGTYHYLPKQQRLERLNARPQAEIEKHLFLAPAENLNGYSFFVLYSILPIRPIAKYGMRGYLMACAEVGSMYQSLIQQTERLGLRSRVWGGFADEALSISMGVDPRAAWPVFCHLVGRGTS</sequence>
<dbReference type="Proteomes" id="UP000183371">
    <property type="component" value="Unassembled WGS sequence"/>
</dbReference>
<dbReference type="InterPro" id="IPR052544">
    <property type="entry name" value="Bacteriocin_Proc_Enz"/>
</dbReference>
<dbReference type="Gene3D" id="3.40.109.10">
    <property type="entry name" value="NADH Oxidase"/>
    <property type="match status" value="1"/>
</dbReference>
<reference evidence="3" key="1">
    <citation type="submission" date="2016-10" db="EMBL/GenBank/DDBJ databases">
        <authorList>
            <person name="Varghese N."/>
            <person name="Submissions S."/>
        </authorList>
    </citation>
    <scope>NUCLEOTIDE SEQUENCE [LARGE SCALE GENOMIC DNA]</scope>
    <source>
        <strain evidence="3">DSM 17465</strain>
    </source>
</reference>
<proteinExistence type="predicted"/>
<evidence type="ECO:0000256" key="1">
    <source>
        <dbReference type="SAM" id="MobiDB-lite"/>
    </source>
</evidence>
<evidence type="ECO:0000313" key="2">
    <source>
        <dbReference type="EMBL" id="SFU17084.1"/>
    </source>
</evidence>
<name>A0A1I7DZJ8_9HYPH</name>
<keyword evidence="3" id="KW-1185">Reference proteome</keyword>
<dbReference type="PANTHER" id="PTHR43745">
    <property type="entry name" value="NITROREDUCTASE MJ1384-RELATED"/>
    <property type="match status" value="1"/>
</dbReference>